<keyword evidence="2" id="KW-0812">Transmembrane</keyword>
<organism evidence="3 4">
    <name type="scientific">Pleurotus eryngii</name>
    <name type="common">Boletus of the steppes</name>
    <dbReference type="NCBI Taxonomy" id="5323"/>
    <lineage>
        <taxon>Eukaryota</taxon>
        <taxon>Fungi</taxon>
        <taxon>Dikarya</taxon>
        <taxon>Basidiomycota</taxon>
        <taxon>Agaricomycotina</taxon>
        <taxon>Agaricomycetes</taxon>
        <taxon>Agaricomycetidae</taxon>
        <taxon>Agaricales</taxon>
        <taxon>Pleurotineae</taxon>
        <taxon>Pleurotaceae</taxon>
        <taxon>Pleurotus</taxon>
    </lineage>
</organism>
<feature type="transmembrane region" description="Helical" evidence="2">
    <location>
        <begin position="39"/>
        <end position="57"/>
    </location>
</feature>
<feature type="compositionally biased region" description="Low complexity" evidence="1">
    <location>
        <begin position="1"/>
        <end position="20"/>
    </location>
</feature>
<protein>
    <recommendedName>
        <fullName evidence="5">Transmembrane protein</fullName>
    </recommendedName>
</protein>
<keyword evidence="4" id="KW-1185">Reference proteome</keyword>
<evidence type="ECO:0008006" key="5">
    <source>
        <dbReference type="Google" id="ProtNLM"/>
    </source>
</evidence>
<proteinExistence type="predicted"/>
<gene>
    <name evidence="3" type="ORF">BDN71DRAFT_1512725</name>
</gene>
<feature type="region of interest" description="Disordered" evidence="1">
    <location>
        <begin position="56"/>
        <end position="86"/>
    </location>
</feature>
<evidence type="ECO:0000256" key="2">
    <source>
        <dbReference type="SAM" id="Phobius"/>
    </source>
</evidence>
<name>A0A9P5ZK80_PLEER</name>
<dbReference type="Proteomes" id="UP000807025">
    <property type="component" value="Unassembled WGS sequence"/>
</dbReference>
<evidence type="ECO:0000313" key="3">
    <source>
        <dbReference type="EMBL" id="KAF9488795.1"/>
    </source>
</evidence>
<dbReference type="AlphaFoldDB" id="A0A9P5ZK80"/>
<comment type="caution">
    <text evidence="3">The sequence shown here is derived from an EMBL/GenBank/DDBJ whole genome shotgun (WGS) entry which is preliminary data.</text>
</comment>
<evidence type="ECO:0000313" key="4">
    <source>
        <dbReference type="Proteomes" id="UP000807025"/>
    </source>
</evidence>
<accession>A0A9P5ZK80</accession>
<reference evidence="3" key="1">
    <citation type="submission" date="2020-11" db="EMBL/GenBank/DDBJ databases">
        <authorList>
            <consortium name="DOE Joint Genome Institute"/>
            <person name="Ahrendt S."/>
            <person name="Riley R."/>
            <person name="Andreopoulos W."/>
            <person name="Labutti K."/>
            <person name="Pangilinan J."/>
            <person name="Ruiz-Duenas F.J."/>
            <person name="Barrasa J.M."/>
            <person name="Sanchez-Garcia M."/>
            <person name="Camarero S."/>
            <person name="Miyauchi S."/>
            <person name="Serrano A."/>
            <person name="Linde D."/>
            <person name="Babiker R."/>
            <person name="Drula E."/>
            <person name="Ayuso-Fernandez I."/>
            <person name="Pacheco R."/>
            <person name="Padilla G."/>
            <person name="Ferreira P."/>
            <person name="Barriuso J."/>
            <person name="Kellner H."/>
            <person name="Castanera R."/>
            <person name="Alfaro M."/>
            <person name="Ramirez L."/>
            <person name="Pisabarro A.G."/>
            <person name="Kuo A."/>
            <person name="Tritt A."/>
            <person name="Lipzen A."/>
            <person name="He G."/>
            <person name="Yan M."/>
            <person name="Ng V."/>
            <person name="Cullen D."/>
            <person name="Martin F."/>
            <person name="Rosso M.-N."/>
            <person name="Henrissat B."/>
            <person name="Hibbett D."/>
            <person name="Martinez A.T."/>
            <person name="Grigoriev I.V."/>
        </authorList>
    </citation>
    <scope>NUCLEOTIDE SEQUENCE</scope>
    <source>
        <strain evidence="3">ATCC 90797</strain>
    </source>
</reference>
<keyword evidence="2" id="KW-0472">Membrane</keyword>
<sequence length="86" mass="8738">MSSASDKNKSASAASCASSALQSTPQTYTASLTNLLTMRAPLFLIAFAVVLVVASPSTDKRKKPKAKGAAVNTGDPVIDDDPAATP</sequence>
<feature type="compositionally biased region" description="Acidic residues" evidence="1">
    <location>
        <begin position="77"/>
        <end position="86"/>
    </location>
</feature>
<keyword evidence="2" id="KW-1133">Transmembrane helix</keyword>
<feature type="region of interest" description="Disordered" evidence="1">
    <location>
        <begin position="1"/>
        <end position="24"/>
    </location>
</feature>
<evidence type="ECO:0000256" key="1">
    <source>
        <dbReference type="SAM" id="MobiDB-lite"/>
    </source>
</evidence>
<dbReference type="EMBL" id="MU154696">
    <property type="protein sequence ID" value="KAF9488795.1"/>
    <property type="molecule type" value="Genomic_DNA"/>
</dbReference>